<protein>
    <submittedName>
        <fullName evidence="1">Uncharacterized protein</fullName>
    </submittedName>
</protein>
<dbReference type="Proteomes" id="UP000007797">
    <property type="component" value="Unassembled WGS sequence"/>
</dbReference>
<keyword evidence="2" id="KW-1185">Reference proteome</keyword>
<dbReference type="RefSeq" id="XP_004366804.1">
    <property type="nucleotide sequence ID" value="XM_004366747.1"/>
</dbReference>
<dbReference type="KEGG" id="dfa:DFA_02419"/>
<name>F4PZE2_CACFS</name>
<organism evidence="1 2">
    <name type="scientific">Cavenderia fasciculata</name>
    <name type="common">Slime mold</name>
    <name type="synonym">Dictyostelium fasciculatum</name>
    <dbReference type="NCBI Taxonomy" id="261658"/>
    <lineage>
        <taxon>Eukaryota</taxon>
        <taxon>Amoebozoa</taxon>
        <taxon>Evosea</taxon>
        <taxon>Eumycetozoa</taxon>
        <taxon>Dictyostelia</taxon>
        <taxon>Acytosteliales</taxon>
        <taxon>Cavenderiaceae</taxon>
        <taxon>Cavenderia</taxon>
    </lineage>
</organism>
<proteinExistence type="predicted"/>
<dbReference type="GeneID" id="14871107"/>
<dbReference type="EMBL" id="GL883016">
    <property type="protein sequence ID" value="EGG19171.1"/>
    <property type="molecule type" value="Genomic_DNA"/>
</dbReference>
<evidence type="ECO:0000313" key="2">
    <source>
        <dbReference type="Proteomes" id="UP000007797"/>
    </source>
</evidence>
<gene>
    <name evidence="1" type="ORF">DFA_02419</name>
</gene>
<accession>F4PZE2</accession>
<evidence type="ECO:0000313" key="1">
    <source>
        <dbReference type="EMBL" id="EGG19171.1"/>
    </source>
</evidence>
<reference evidence="2" key="1">
    <citation type="journal article" date="2011" name="Genome Res.">
        <title>Phylogeny-wide analysis of social amoeba genomes highlights ancient origins for complex intercellular communication.</title>
        <authorList>
            <person name="Heidel A.J."/>
            <person name="Lawal H.M."/>
            <person name="Felder M."/>
            <person name="Schilde C."/>
            <person name="Helps N.R."/>
            <person name="Tunggal B."/>
            <person name="Rivero F."/>
            <person name="John U."/>
            <person name="Schleicher M."/>
            <person name="Eichinger L."/>
            <person name="Platzer M."/>
            <person name="Noegel A.A."/>
            <person name="Schaap P."/>
            <person name="Gloeckner G."/>
        </authorList>
    </citation>
    <scope>NUCLEOTIDE SEQUENCE [LARGE SCALE GENOMIC DNA]</scope>
    <source>
        <strain evidence="2">SH3</strain>
    </source>
</reference>
<dbReference type="AlphaFoldDB" id="F4PZE2"/>
<sequence>MSTTTIRWSNTLVKDWTNQLANDWVNVTLRRNPNDIYLKKDISGEDLYFARVHSLKVDLMICSACPKV</sequence>